<dbReference type="Pfam" id="PF00999">
    <property type="entry name" value="Na_H_Exchanger"/>
    <property type="match status" value="1"/>
</dbReference>
<dbReference type="Gene3D" id="6.10.140.1330">
    <property type="match status" value="1"/>
</dbReference>
<feature type="domain" description="Cyclic nucleotide-binding" evidence="11">
    <location>
        <begin position="704"/>
        <end position="820"/>
    </location>
</feature>
<feature type="transmembrane region" description="Helical" evidence="10">
    <location>
        <begin position="250"/>
        <end position="266"/>
    </location>
</feature>
<dbReference type="Gene3D" id="2.60.120.10">
    <property type="entry name" value="Jelly Rolls"/>
    <property type="match status" value="1"/>
</dbReference>
<evidence type="ECO:0000256" key="7">
    <source>
        <dbReference type="ARBA" id="ARBA00023065"/>
    </source>
</evidence>
<keyword evidence="3" id="KW-1003">Cell membrane</keyword>
<evidence type="ECO:0000256" key="1">
    <source>
        <dbReference type="ARBA" id="ARBA00004651"/>
    </source>
</evidence>
<dbReference type="AlphaFoldDB" id="A0A0F9ITX7"/>
<evidence type="ECO:0000256" key="4">
    <source>
        <dbReference type="ARBA" id="ARBA00022692"/>
    </source>
</evidence>
<gene>
    <name evidence="12" type="ORF">LCGC14_1538320</name>
</gene>
<dbReference type="PROSITE" id="PS00889">
    <property type="entry name" value="CNMP_BINDING_2"/>
    <property type="match status" value="1"/>
</dbReference>
<keyword evidence="6" id="KW-0915">Sodium</keyword>
<keyword evidence="8 10" id="KW-0472">Membrane</keyword>
<proteinExistence type="predicted"/>
<feature type="transmembrane region" description="Helical" evidence="10">
    <location>
        <begin position="96"/>
        <end position="119"/>
    </location>
</feature>
<dbReference type="InterPro" id="IPR014710">
    <property type="entry name" value="RmlC-like_jellyroll"/>
</dbReference>
<keyword evidence="4 10" id="KW-0812">Transmembrane</keyword>
<evidence type="ECO:0000259" key="11">
    <source>
        <dbReference type="PROSITE" id="PS50042"/>
    </source>
</evidence>
<evidence type="ECO:0000256" key="3">
    <source>
        <dbReference type="ARBA" id="ARBA00022475"/>
    </source>
</evidence>
<feature type="transmembrane region" description="Helical" evidence="10">
    <location>
        <begin position="67"/>
        <end position="84"/>
    </location>
</feature>
<protein>
    <recommendedName>
        <fullName evidence="11">Cyclic nucleotide-binding domain-containing protein</fullName>
    </recommendedName>
</protein>
<feature type="transmembrane region" description="Helical" evidence="10">
    <location>
        <begin position="6"/>
        <end position="27"/>
    </location>
</feature>
<evidence type="ECO:0000313" key="12">
    <source>
        <dbReference type="EMBL" id="KKM60789.1"/>
    </source>
</evidence>
<feature type="transmembrane region" description="Helical" evidence="10">
    <location>
        <begin position="34"/>
        <end position="55"/>
    </location>
</feature>
<dbReference type="NCBIfam" id="TIGR00831">
    <property type="entry name" value="a_cpa1"/>
    <property type="match status" value="1"/>
</dbReference>
<comment type="subcellular location">
    <subcellularLocation>
        <location evidence="1">Cell membrane</location>
        <topology evidence="1">Multi-pass membrane protein</topology>
    </subcellularLocation>
</comment>
<dbReference type="GO" id="GO:0098719">
    <property type="term" value="P:sodium ion import across plasma membrane"/>
    <property type="evidence" value="ECO:0007669"/>
    <property type="project" value="TreeGrafter"/>
</dbReference>
<feature type="transmembrane region" description="Helical" evidence="10">
    <location>
        <begin position="286"/>
        <end position="308"/>
    </location>
</feature>
<sequence>MHEDPTLEIVTLVVALMFTASLVAVAAKRLRFPYTIFLVLIGLAVGWLSGAVDFLKPLTHFELTPDIIVFVFLPVLIFESAFNLNARPLFKNITPILTLAIPALLVSTVVVGGIVHLALDLPLDVALLFGALISATDPVAVISLFKEMGAPKRLTVLVEGESLFNDGTALVLFKILLGIVIAGSFTTSTITHGVVDFLFVFVGGLVVGGMFGYVFSRAIEMVENDALIEITLTTLLAHSTFIAAEHYIGVSGVMATVAAGLTLGSYGRNKISPPVLEHMESFWEYFAYVCNSLIFLLVGLSVDMVLFIKNIGPAFWAVGAVLVARAFVIYTFTPLAGKVKGDEAISRSFQTVMFWGGLRGALAMAMVLSIPDSVEQKPFLIVLTVGIVLFTLIVNGLSIRPLMSWLRLDRYSMAERFERSQAMLRARQSALTNLREFGLKGGFDASSMDEVAAHYNRGMEEALHEVDSLRQGEESIGADEEKKLVFRHALLLEKAEYHTLFERGLISEDNLREMHHTIDLALDRLKETEGVSASGKGFASFFSGWETALLNALAKVFFLRPMVRRYKTARIAESYERKRARLMVVTRVTQALEGMAKDKTYDQSAVDEALDFYRHLHSITEDRVLSIRAEFPEYVEKVEAGILRRYCLTQELKSYEEQFEEGSITDKVLKEFKANVSEEVRKMRMRPVEELLIPAPKLMSMIPIFAEFPEKDLKLICSQVSVQSFLPGENIVKAGAHGSSLFVIGRGRAQVSTADGKPVANLGAGDFFGEIALLEPQPRTATVQATTPTTVLELKRDLLMPILDDAPHMKEALEKAYKVRLAEIRKLDSHH</sequence>
<evidence type="ECO:0000256" key="8">
    <source>
        <dbReference type="ARBA" id="ARBA00023136"/>
    </source>
</evidence>
<evidence type="ECO:0000256" key="5">
    <source>
        <dbReference type="ARBA" id="ARBA00022989"/>
    </source>
</evidence>
<dbReference type="GO" id="GO:0015386">
    <property type="term" value="F:potassium:proton antiporter activity"/>
    <property type="evidence" value="ECO:0007669"/>
    <property type="project" value="TreeGrafter"/>
</dbReference>
<dbReference type="InterPro" id="IPR018488">
    <property type="entry name" value="cNMP-bd_CS"/>
</dbReference>
<feature type="transmembrane region" description="Helical" evidence="10">
    <location>
        <begin position="314"/>
        <end position="332"/>
    </location>
</feature>
<dbReference type="InterPro" id="IPR000595">
    <property type="entry name" value="cNMP-bd_dom"/>
</dbReference>
<dbReference type="EMBL" id="LAZR01011610">
    <property type="protein sequence ID" value="KKM60789.1"/>
    <property type="molecule type" value="Genomic_DNA"/>
</dbReference>
<dbReference type="SMART" id="SM00100">
    <property type="entry name" value="cNMP"/>
    <property type="match status" value="1"/>
</dbReference>
<dbReference type="PRINTS" id="PR00103">
    <property type="entry name" value="CAMPKINASE"/>
</dbReference>
<dbReference type="PROSITE" id="PS50042">
    <property type="entry name" value="CNMP_BINDING_3"/>
    <property type="match status" value="1"/>
</dbReference>
<accession>A0A0F9ITX7</accession>
<dbReference type="PANTHER" id="PTHR10110">
    <property type="entry name" value="SODIUM/HYDROGEN EXCHANGER"/>
    <property type="match status" value="1"/>
</dbReference>
<dbReference type="InterPro" id="IPR004705">
    <property type="entry name" value="Cation/H_exchanger_CPA1_bac"/>
</dbReference>
<feature type="transmembrane region" description="Helical" evidence="10">
    <location>
        <begin position="166"/>
        <end position="185"/>
    </location>
</feature>
<dbReference type="GO" id="GO:0051453">
    <property type="term" value="P:regulation of intracellular pH"/>
    <property type="evidence" value="ECO:0007669"/>
    <property type="project" value="TreeGrafter"/>
</dbReference>
<evidence type="ECO:0000256" key="10">
    <source>
        <dbReference type="SAM" id="Phobius"/>
    </source>
</evidence>
<evidence type="ECO:0000256" key="2">
    <source>
        <dbReference type="ARBA" id="ARBA00022448"/>
    </source>
</evidence>
<feature type="transmembrane region" description="Helical" evidence="10">
    <location>
        <begin position="125"/>
        <end position="145"/>
    </location>
</feature>
<organism evidence="12">
    <name type="scientific">marine sediment metagenome</name>
    <dbReference type="NCBI Taxonomy" id="412755"/>
    <lineage>
        <taxon>unclassified sequences</taxon>
        <taxon>metagenomes</taxon>
        <taxon>ecological metagenomes</taxon>
    </lineage>
</organism>
<feature type="transmembrane region" description="Helical" evidence="10">
    <location>
        <begin position="377"/>
        <end position="397"/>
    </location>
</feature>
<keyword evidence="7" id="KW-0406">Ion transport</keyword>
<keyword evidence="9" id="KW-0739">Sodium transport</keyword>
<keyword evidence="5 10" id="KW-1133">Transmembrane helix</keyword>
<evidence type="ECO:0000256" key="6">
    <source>
        <dbReference type="ARBA" id="ARBA00023053"/>
    </source>
</evidence>
<feature type="transmembrane region" description="Helical" evidence="10">
    <location>
        <begin position="352"/>
        <end position="371"/>
    </location>
</feature>
<dbReference type="CDD" id="cd00038">
    <property type="entry name" value="CAP_ED"/>
    <property type="match status" value="1"/>
</dbReference>
<dbReference type="GO" id="GO:0005886">
    <property type="term" value="C:plasma membrane"/>
    <property type="evidence" value="ECO:0007669"/>
    <property type="project" value="UniProtKB-SubCell"/>
</dbReference>
<reference evidence="12" key="1">
    <citation type="journal article" date="2015" name="Nature">
        <title>Complex archaea that bridge the gap between prokaryotes and eukaryotes.</title>
        <authorList>
            <person name="Spang A."/>
            <person name="Saw J.H."/>
            <person name="Jorgensen S.L."/>
            <person name="Zaremba-Niedzwiedzka K."/>
            <person name="Martijn J."/>
            <person name="Lind A.E."/>
            <person name="van Eijk R."/>
            <person name="Schleper C."/>
            <person name="Guy L."/>
            <person name="Ettema T.J."/>
        </authorList>
    </citation>
    <scope>NUCLEOTIDE SEQUENCE</scope>
</reference>
<dbReference type="InterPro" id="IPR018490">
    <property type="entry name" value="cNMP-bd_dom_sf"/>
</dbReference>
<feature type="transmembrane region" description="Helical" evidence="10">
    <location>
        <begin position="197"/>
        <end position="215"/>
    </location>
</feature>
<dbReference type="PANTHER" id="PTHR10110:SF86">
    <property type="entry name" value="SODIUM_HYDROGEN EXCHANGER 7"/>
    <property type="match status" value="1"/>
</dbReference>
<dbReference type="SUPFAM" id="SSF51206">
    <property type="entry name" value="cAMP-binding domain-like"/>
    <property type="match status" value="1"/>
</dbReference>
<name>A0A0F9ITX7_9ZZZZ</name>
<dbReference type="PROSITE" id="PS00888">
    <property type="entry name" value="CNMP_BINDING_1"/>
    <property type="match status" value="1"/>
</dbReference>
<dbReference type="Pfam" id="PF00027">
    <property type="entry name" value="cNMP_binding"/>
    <property type="match status" value="1"/>
</dbReference>
<dbReference type="GO" id="GO:0015385">
    <property type="term" value="F:sodium:proton antiporter activity"/>
    <property type="evidence" value="ECO:0007669"/>
    <property type="project" value="InterPro"/>
</dbReference>
<comment type="caution">
    <text evidence="12">The sequence shown here is derived from an EMBL/GenBank/DDBJ whole genome shotgun (WGS) entry which is preliminary data.</text>
</comment>
<evidence type="ECO:0000256" key="9">
    <source>
        <dbReference type="ARBA" id="ARBA00023201"/>
    </source>
</evidence>
<dbReference type="InterPro" id="IPR018422">
    <property type="entry name" value="Cation/H_exchanger_CPA1"/>
</dbReference>
<keyword evidence="2" id="KW-0813">Transport</keyword>
<dbReference type="InterPro" id="IPR006153">
    <property type="entry name" value="Cation/H_exchanger_TM"/>
</dbReference>